<evidence type="ECO:0000256" key="2">
    <source>
        <dbReference type="SAM" id="Phobius"/>
    </source>
</evidence>
<dbReference type="SUPFAM" id="SSF81995">
    <property type="entry name" value="beta-sandwich domain of Sec23/24"/>
    <property type="match status" value="1"/>
</dbReference>
<keyword evidence="2" id="KW-0472">Membrane</keyword>
<dbReference type="EMBL" id="CP065689">
    <property type="protein sequence ID" value="QPS58935.1"/>
    <property type="molecule type" value="Genomic_DNA"/>
</dbReference>
<protein>
    <recommendedName>
        <fullName evidence="5">Secreted protein</fullName>
    </recommendedName>
</protein>
<feature type="transmembrane region" description="Helical" evidence="2">
    <location>
        <begin position="71"/>
        <end position="94"/>
    </location>
</feature>
<feature type="region of interest" description="Disordered" evidence="1">
    <location>
        <begin position="1"/>
        <end position="51"/>
    </location>
</feature>
<feature type="region of interest" description="Disordered" evidence="1">
    <location>
        <begin position="103"/>
        <end position="158"/>
    </location>
</feature>
<name>A0A7T3CTE9_9CORY</name>
<gene>
    <name evidence="3" type="ORF">I6G51_08350</name>
</gene>
<feature type="compositionally biased region" description="Basic and acidic residues" evidence="1">
    <location>
        <begin position="133"/>
        <end position="145"/>
    </location>
</feature>
<evidence type="ECO:0000256" key="1">
    <source>
        <dbReference type="SAM" id="MobiDB-lite"/>
    </source>
</evidence>
<feature type="compositionally biased region" description="Polar residues" evidence="1">
    <location>
        <begin position="24"/>
        <end position="37"/>
    </location>
</feature>
<evidence type="ECO:0000313" key="4">
    <source>
        <dbReference type="Proteomes" id="UP000594905"/>
    </source>
</evidence>
<keyword evidence="4" id="KW-1185">Reference proteome</keyword>
<feature type="compositionally biased region" description="Polar residues" evidence="1">
    <location>
        <begin position="1"/>
        <end position="10"/>
    </location>
</feature>
<evidence type="ECO:0008006" key="5">
    <source>
        <dbReference type="Google" id="ProtNLM"/>
    </source>
</evidence>
<dbReference type="RefSeq" id="WP_126297609.1">
    <property type="nucleotide sequence ID" value="NZ_CP065689.1"/>
</dbReference>
<accession>A0A7T3CTE9</accession>
<keyword evidence="2" id="KW-1133">Transmembrane helix</keyword>
<feature type="compositionally biased region" description="Low complexity" evidence="1">
    <location>
        <begin position="11"/>
        <end position="23"/>
    </location>
</feature>
<proteinExistence type="predicted"/>
<dbReference type="GeneID" id="70783130"/>
<evidence type="ECO:0000313" key="3">
    <source>
        <dbReference type="EMBL" id="QPS58935.1"/>
    </source>
</evidence>
<keyword evidence="2" id="KW-0812">Transmembrane</keyword>
<dbReference type="Proteomes" id="UP000594905">
    <property type="component" value="Chromosome"/>
</dbReference>
<sequence>MTQPHNGSHFQQGPQNPQQPTQQFNHSGPNGAQQYGMQQGAPYGNHQAGPYGAGAQANPAFAEPQKKSSSAAIWILLAVIIAMLLLLGVGFFLVRELVNNDDDGRSARTPESATEAKATAQSTVPTSDDGADTTEKDSADDEKPTQVEAAPLAPLEGLPDDYFDHSLSIEEAEKIREGDLKEAPVPEELAGLSDTCVQGASFFGKPDDQGFFSSGMVPTITCFFGEEGELMANYTRNTDAIAAAAKPGREHKEKFESLADTVDIVGTANEVKTTRGSMLFMIYNSYEGEKEYVMSEVLAGETAAIEYISTTSEVLLRQPLIDAGIVERDRK</sequence>
<organism evidence="3 4">
    <name type="scientific">Corynebacterium minutissimum</name>
    <dbReference type="NCBI Taxonomy" id="38301"/>
    <lineage>
        <taxon>Bacteria</taxon>
        <taxon>Bacillati</taxon>
        <taxon>Actinomycetota</taxon>
        <taxon>Actinomycetes</taxon>
        <taxon>Mycobacteriales</taxon>
        <taxon>Corynebacteriaceae</taxon>
        <taxon>Corynebacterium</taxon>
    </lineage>
</organism>
<reference evidence="3 4" key="1">
    <citation type="submission" date="2020-12" db="EMBL/GenBank/DDBJ databases">
        <title>FDA dAtabase for Regulatory Grade micrObial Sequences (FDA-ARGOS): Supporting development and validation of Infectious Disease Dx tests.</title>
        <authorList>
            <person name="Sproer C."/>
            <person name="Gronow S."/>
            <person name="Severitt S."/>
            <person name="Schroder I."/>
            <person name="Tallon L."/>
            <person name="Sadzewicz L."/>
            <person name="Zhao X."/>
            <person name="Boylan J."/>
            <person name="Ott S."/>
            <person name="Bowen H."/>
            <person name="Vavikolanu K."/>
            <person name="Mehta A."/>
            <person name="Aluvathingal J."/>
            <person name="Nadendla S."/>
            <person name="Lowell S."/>
            <person name="Myers T."/>
            <person name="Yan Y."/>
            <person name="Sichtig H."/>
        </authorList>
    </citation>
    <scope>NUCLEOTIDE SEQUENCE [LARGE SCALE GENOMIC DNA]</scope>
    <source>
        <strain evidence="3 4">FDAARGOS_894</strain>
    </source>
</reference>